<feature type="transmembrane region" description="Helical" evidence="12">
    <location>
        <begin position="6"/>
        <end position="22"/>
    </location>
</feature>
<evidence type="ECO:0000256" key="5">
    <source>
        <dbReference type="ARBA" id="ARBA00022679"/>
    </source>
</evidence>
<organism evidence="13 14">
    <name type="scientific">Photorhabdus laumondii subsp. clarkei</name>
    <dbReference type="NCBI Taxonomy" id="2029685"/>
    <lineage>
        <taxon>Bacteria</taxon>
        <taxon>Pseudomonadati</taxon>
        <taxon>Pseudomonadota</taxon>
        <taxon>Gammaproteobacteria</taxon>
        <taxon>Enterobacterales</taxon>
        <taxon>Morganellaceae</taxon>
        <taxon>Photorhabdus</taxon>
    </lineage>
</organism>
<feature type="transmembrane region" description="Helical" evidence="12">
    <location>
        <begin position="403"/>
        <end position="428"/>
    </location>
</feature>
<evidence type="ECO:0000256" key="10">
    <source>
        <dbReference type="ARBA" id="ARBA00023315"/>
    </source>
</evidence>
<dbReference type="PIRSF" id="PIRSF016636">
    <property type="entry name" value="AlgI_DltB"/>
    <property type="match status" value="1"/>
</dbReference>
<feature type="transmembrane region" description="Helical" evidence="12">
    <location>
        <begin position="238"/>
        <end position="258"/>
    </location>
</feature>
<keyword evidence="8 12" id="KW-1133">Transmembrane helix</keyword>
<evidence type="ECO:0000256" key="8">
    <source>
        <dbReference type="ARBA" id="ARBA00022989"/>
    </source>
</evidence>
<proteinExistence type="inferred from homology"/>
<dbReference type="InterPro" id="IPR004299">
    <property type="entry name" value="MBOAT_fam"/>
</dbReference>
<evidence type="ECO:0000256" key="3">
    <source>
        <dbReference type="ARBA" id="ARBA00010323"/>
    </source>
</evidence>
<evidence type="ECO:0000256" key="4">
    <source>
        <dbReference type="ARBA" id="ARBA00022475"/>
    </source>
</evidence>
<reference evidence="13 14" key="1">
    <citation type="journal article" date="2018" name="Int. J. Syst. Evol. Microbiol.">
        <title>Whole-genome-based revisit of Photorhabdus phylogeny: proposal for the elevation of most Photorhabdus subspecies to the species level and description of one novel species Photorhabdus bodei sp. nov., and one novel subspecies Photorhabdus laumondii subsp. clarkei subsp. nov.</title>
        <authorList>
            <person name="Machado R.A.R."/>
            <person name="Wuthrich D."/>
            <person name="Kuhnert P."/>
            <person name="Arce C.C.M."/>
            <person name="Thonen L."/>
            <person name="Ruiz C."/>
            <person name="Zhang X."/>
            <person name="Robert C.A.M."/>
            <person name="Karimi J."/>
            <person name="Kamali S."/>
            <person name="Ma J."/>
            <person name="Bruggmann R."/>
            <person name="Erb M."/>
        </authorList>
    </citation>
    <scope>NUCLEOTIDE SEQUENCE [LARGE SCALE GENOMIC DNA]</scope>
    <source>
        <strain evidence="13 14">BOJ-47</strain>
    </source>
</reference>
<evidence type="ECO:0000256" key="12">
    <source>
        <dbReference type="SAM" id="Phobius"/>
    </source>
</evidence>
<dbReference type="EMBL" id="NSCI01000035">
    <property type="protein sequence ID" value="RAW85450.1"/>
    <property type="molecule type" value="Genomic_DNA"/>
</dbReference>
<dbReference type="Pfam" id="PF03062">
    <property type="entry name" value="MBOAT"/>
    <property type="match status" value="1"/>
</dbReference>
<comment type="similarity">
    <text evidence="3 11">Belongs to the membrane-bound acyltransferase family.</text>
</comment>
<dbReference type="RefSeq" id="WP_113026823.1">
    <property type="nucleotide sequence ID" value="NZ_CAWNWQ010000035.1"/>
</dbReference>
<evidence type="ECO:0000256" key="1">
    <source>
        <dbReference type="ARBA" id="ARBA00004651"/>
    </source>
</evidence>
<keyword evidence="10 11" id="KW-0012">Acyltransferase</keyword>
<evidence type="ECO:0000256" key="6">
    <source>
        <dbReference type="ARBA" id="ARBA00022692"/>
    </source>
</evidence>
<dbReference type="PANTHER" id="PTHR13285">
    <property type="entry name" value="ACYLTRANSFERASE"/>
    <property type="match status" value="1"/>
</dbReference>
<comment type="caution">
    <text evidence="13">The sequence shown here is derived from an EMBL/GenBank/DDBJ whole genome shotgun (WGS) entry which is preliminary data.</text>
</comment>
<keyword evidence="4 11" id="KW-1003">Cell membrane</keyword>
<dbReference type="AlphaFoldDB" id="A0A329VC18"/>
<evidence type="ECO:0000256" key="7">
    <source>
        <dbReference type="ARBA" id="ARBA00022841"/>
    </source>
</evidence>
<dbReference type="GO" id="GO:0042121">
    <property type="term" value="P:alginic acid biosynthetic process"/>
    <property type="evidence" value="ECO:0007669"/>
    <property type="project" value="UniProtKB-UniRule"/>
</dbReference>
<feature type="transmembrane region" description="Helical" evidence="12">
    <location>
        <begin position="366"/>
        <end position="383"/>
    </location>
</feature>
<feature type="transmembrane region" description="Helical" evidence="12">
    <location>
        <begin position="74"/>
        <end position="94"/>
    </location>
</feature>
<name>A0A329VC18_9GAMM</name>
<evidence type="ECO:0000256" key="9">
    <source>
        <dbReference type="ARBA" id="ARBA00023136"/>
    </source>
</evidence>
<keyword evidence="9 11" id="KW-0472">Membrane</keyword>
<dbReference type="InterPro" id="IPR024194">
    <property type="entry name" value="Ac/AlaTfrase_AlgI/DltB"/>
</dbReference>
<comment type="pathway">
    <text evidence="2 11">Glycan biosynthesis; alginate biosynthesis.</text>
</comment>
<dbReference type="PANTHER" id="PTHR13285:SF23">
    <property type="entry name" value="TEICHOIC ACID D-ALANYLTRANSFERASE"/>
    <property type="match status" value="1"/>
</dbReference>
<dbReference type="GO" id="GO:0016746">
    <property type="term" value="F:acyltransferase activity"/>
    <property type="evidence" value="ECO:0007669"/>
    <property type="project" value="UniProtKB-KW"/>
</dbReference>
<gene>
    <name evidence="13" type="ORF">CKY01_19175</name>
</gene>
<evidence type="ECO:0000313" key="13">
    <source>
        <dbReference type="EMBL" id="RAW85450.1"/>
    </source>
</evidence>
<evidence type="ECO:0000256" key="11">
    <source>
        <dbReference type="PIRNR" id="PIRNR016636"/>
    </source>
</evidence>
<sequence>MNFFSFEFLGSFVAFFLLYWMLQKHAKTQNYLLIIASYLFVFSFNPLFTSILFGYTLFIYLLTNVASKFLSNRITFTILTIGILGCFTLFKYYSFFQESLQQAFAKFGLSIDLPVLTLLAPLGLSFYAFHSVSYVVAVARKEIPKASFPDVALYLCFFPSIVAGPINRAKDFLPQIQISSRVIIEPSRAILLITLAITKLFLFSSYLSENYVNPVFDDPVSYNAGQILVSIYAYAWHIYFNFSGYTNLVTGLALLLGFRVPENFNAPYLAENLQAFWHRWHISLSEFIRDYVYIPLGGNKKGFLRKNLNLFVAMVISGLWHGAGINFIIWGAIHGLGLIILNVKYQLFPPIDKKNQNIPQNPVISFLFRIITFHFICLAWVFFRCPTLDDALILLNQLISSNLFHSIIANSGLLLMFWGLFIIYPWLINLKIMVEKMYSQISWICYPIPLAIILTLVFMISPQGIPGFIYANF</sequence>
<evidence type="ECO:0000313" key="14">
    <source>
        <dbReference type="Proteomes" id="UP000250870"/>
    </source>
</evidence>
<feature type="transmembrane region" description="Helical" evidence="12">
    <location>
        <begin position="31"/>
        <end position="62"/>
    </location>
</feature>
<feature type="transmembrane region" description="Helical" evidence="12">
    <location>
        <begin position="115"/>
        <end position="139"/>
    </location>
</feature>
<dbReference type="GO" id="GO:0005886">
    <property type="term" value="C:plasma membrane"/>
    <property type="evidence" value="ECO:0007669"/>
    <property type="project" value="UniProtKB-SubCell"/>
</dbReference>
<protein>
    <recommendedName>
        <fullName evidence="11">Probable alginate O-acetylase</fullName>
        <ecNumber evidence="11">2.3.1.-</ecNumber>
    </recommendedName>
</protein>
<keyword evidence="6 11" id="KW-0812">Transmembrane</keyword>
<evidence type="ECO:0000256" key="2">
    <source>
        <dbReference type="ARBA" id="ARBA00005182"/>
    </source>
</evidence>
<dbReference type="InterPro" id="IPR028362">
    <property type="entry name" value="AlgI"/>
</dbReference>
<comment type="subcellular location">
    <subcellularLocation>
        <location evidence="11">Cell inner membrane</location>
    </subcellularLocation>
    <subcellularLocation>
        <location evidence="1">Cell membrane</location>
        <topology evidence="1">Multi-pass membrane protein</topology>
    </subcellularLocation>
</comment>
<keyword evidence="5 11" id="KW-0808">Transferase</keyword>
<dbReference type="UniPathway" id="UPA00286"/>
<dbReference type="EC" id="2.3.1.-" evidence="11"/>
<feature type="transmembrane region" description="Helical" evidence="12">
    <location>
        <begin position="440"/>
        <end position="460"/>
    </location>
</feature>
<dbReference type="InterPro" id="IPR051085">
    <property type="entry name" value="MB_O-acyltransferase"/>
</dbReference>
<keyword evidence="7 11" id="KW-0016">Alginate biosynthesis</keyword>
<dbReference type="PIRSF" id="PIRSF500217">
    <property type="entry name" value="AlgI"/>
    <property type="match status" value="1"/>
</dbReference>
<feature type="transmembrane region" description="Helical" evidence="12">
    <location>
        <begin position="327"/>
        <end position="345"/>
    </location>
</feature>
<dbReference type="Proteomes" id="UP000250870">
    <property type="component" value="Unassembled WGS sequence"/>
</dbReference>
<accession>A0A329VC18</accession>
<keyword evidence="11" id="KW-0997">Cell inner membrane</keyword>